<feature type="compositionally biased region" description="Basic and acidic residues" evidence="2">
    <location>
        <begin position="254"/>
        <end position="276"/>
    </location>
</feature>
<proteinExistence type="inferred from homology"/>
<sequence length="488" mass="55237">MTVTDGSSSHQSPFSFLRNLSCLPRARQPPAQEPQPSSAPAKPTPSPAMKTRSKTKIAEVTLSSRLPNIWLFTDIGKDYDDMMALLMLGWAHKHGEIHLVGVITTYEPAGKRAQFARGLLDAMGIFDVPVARGTAATDKPKPAHEFEFGAKFISNQSEDSFENYDTFGKRILEEARAGDVKIRVMSIAPMRDLWTIIESNTKLFLDVVSEVHIQGAYFYYNEKRKEDVQQKETLTLTEEANKADEGAGPPTKKIRTDEKEAGDKGAEESAATRERLLNANMSPLSPTNPEGKEMDKDEWSLVPAKAANNMADIDAARKVYDFVYKKNVNCTVYTKEAAAMSLFTKTTFDIPLSKVQQRMHGVVEYLQDVHEKQNKAYYTATRKPETRFLDYMTREWFIQYRCIEVPKEIAEKDAEWEEMEDYVGVIAYDGVAALGCMHKIDSYADSKVRVPGLEDWRHQYQYDKIGKEEGEKLSSDLRKYLTQALCIK</sequence>
<evidence type="ECO:0000313" key="5">
    <source>
        <dbReference type="Proteomes" id="UP000799324"/>
    </source>
</evidence>
<dbReference type="InterPro" id="IPR001910">
    <property type="entry name" value="Inosine/uridine_hydrolase_dom"/>
</dbReference>
<dbReference type="EMBL" id="MU004520">
    <property type="protein sequence ID" value="KAF2648807.1"/>
    <property type="molecule type" value="Genomic_DNA"/>
</dbReference>
<feature type="compositionally biased region" description="Low complexity" evidence="2">
    <location>
        <begin position="24"/>
        <end position="41"/>
    </location>
</feature>
<dbReference type="Gene3D" id="3.90.245.10">
    <property type="entry name" value="Ribonucleoside hydrolase-like"/>
    <property type="match status" value="1"/>
</dbReference>
<accession>A0A6A6SPC0</accession>
<dbReference type="Pfam" id="PF01156">
    <property type="entry name" value="IU_nuc_hydro"/>
    <property type="match status" value="1"/>
</dbReference>
<feature type="region of interest" description="Disordered" evidence="2">
    <location>
        <begin position="237"/>
        <end position="296"/>
    </location>
</feature>
<dbReference type="Proteomes" id="UP000799324">
    <property type="component" value="Unassembled WGS sequence"/>
</dbReference>
<evidence type="ECO:0000256" key="1">
    <source>
        <dbReference type="ARBA" id="ARBA00009176"/>
    </source>
</evidence>
<organism evidence="4 5">
    <name type="scientific">Lophiostoma macrostomum CBS 122681</name>
    <dbReference type="NCBI Taxonomy" id="1314788"/>
    <lineage>
        <taxon>Eukaryota</taxon>
        <taxon>Fungi</taxon>
        <taxon>Dikarya</taxon>
        <taxon>Ascomycota</taxon>
        <taxon>Pezizomycotina</taxon>
        <taxon>Dothideomycetes</taxon>
        <taxon>Pleosporomycetidae</taxon>
        <taxon>Pleosporales</taxon>
        <taxon>Lophiostomataceae</taxon>
        <taxon>Lophiostoma</taxon>
    </lineage>
</organism>
<feature type="region of interest" description="Disordered" evidence="2">
    <location>
        <begin position="23"/>
        <end position="55"/>
    </location>
</feature>
<feature type="domain" description="Inosine/uridine-preferring nucleoside hydrolase" evidence="3">
    <location>
        <begin position="69"/>
        <end position="321"/>
    </location>
</feature>
<evidence type="ECO:0000259" key="3">
    <source>
        <dbReference type="Pfam" id="PF01156"/>
    </source>
</evidence>
<feature type="compositionally biased region" description="Polar residues" evidence="2">
    <location>
        <begin position="279"/>
        <end position="288"/>
    </location>
</feature>
<reference evidence="4" key="1">
    <citation type="journal article" date="2020" name="Stud. Mycol.">
        <title>101 Dothideomycetes genomes: a test case for predicting lifestyles and emergence of pathogens.</title>
        <authorList>
            <person name="Haridas S."/>
            <person name="Albert R."/>
            <person name="Binder M."/>
            <person name="Bloem J."/>
            <person name="Labutti K."/>
            <person name="Salamov A."/>
            <person name="Andreopoulos B."/>
            <person name="Baker S."/>
            <person name="Barry K."/>
            <person name="Bills G."/>
            <person name="Bluhm B."/>
            <person name="Cannon C."/>
            <person name="Castanera R."/>
            <person name="Culley D."/>
            <person name="Daum C."/>
            <person name="Ezra D."/>
            <person name="Gonzalez J."/>
            <person name="Henrissat B."/>
            <person name="Kuo A."/>
            <person name="Liang C."/>
            <person name="Lipzen A."/>
            <person name="Lutzoni F."/>
            <person name="Magnuson J."/>
            <person name="Mondo S."/>
            <person name="Nolan M."/>
            <person name="Ohm R."/>
            <person name="Pangilinan J."/>
            <person name="Park H.-J."/>
            <person name="Ramirez L."/>
            <person name="Alfaro M."/>
            <person name="Sun H."/>
            <person name="Tritt A."/>
            <person name="Yoshinaga Y."/>
            <person name="Zwiers L.-H."/>
            <person name="Turgeon B."/>
            <person name="Goodwin S."/>
            <person name="Spatafora J."/>
            <person name="Crous P."/>
            <person name="Grigoriev I."/>
        </authorList>
    </citation>
    <scope>NUCLEOTIDE SEQUENCE</scope>
    <source>
        <strain evidence="4">CBS 122681</strain>
    </source>
</reference>
<name>A0A6A6SPC0_9PLEO</name>
<dbReference type="SUPFAM" id="SSF53590">
    <property type="entry name" value="Nucleoside hydrolase"/>
    <property type="match status" value="1"/>
</dbReference>
<evidence type="ECO:0000256" key="2">
    <source>
        <dbReference type="SAM" id="MobiDB-lite"/>
    </source>
</evidence>
<keyword evidence="5" id="KW-1185">Reference proteome</keyword>
<dbReference type="OrthoDB" id="2564527at2759"/>
<gene>
    <name evidence="4" type="ORF">K491DRAFT_698604</name>
</gene>
<evidence type="ECO:0000313" key="4">
    <source>
        <dbReference type="EMBL" id="KAF2648807.1"/>
    </source>
</evidence>
<dbReference type="GO" id="GO:0016799">
    <property type="term" value="F:hydrolase activity, hydrolyzing N-glycosyl compounds"/>
    <property type="evidence" value="ECO:0007669"/>
    <property type="project" value="InterPro"/>
</dbReference>
<dbReference type="InterPro" id="IPR036452">
    <property type="entry name" value="Ribo_hydro-like"/>
</dbReference>
<comment type="similarity">
    <text evidence="1">Belongs to the IUNH family.</text>
</comment>
<dbReference type="AlphaFoldDB" id="A0A6A6SPC0"/>
<protein>
    <recommendedName>
        <fullName evidence="3">Inosine/uridine-preferring nucleoside hydrolase domain-containing protein</fullName>
    </recommendedName>
</protein>